<feature type="transmembrane region" description="Helical" evidence="1">
    <location>
        <begin position="76"/>
        <end position="97"/>
    </location>
</feature>
<evidence type="ECO:0000256" key="1">
    <source>
        <dbReference type="SAM" id="Phobius"/>
    </source>
</evidence>
<dbReference type="AlphaFoldDB" id="C9ZP06"/>
<organism evidence="2 3">
    <name type="scientific">Trypanosoma brucei gambiense (strain MHOM/CI/86/DAL972)</name>
    <dbReference type="NCBI Taxonomy" id="679716"/>
    <lineage>
        <taxon>Eukaryota</taxon>
        <taxon>Discoba</taxon>
        <taxon>Euglenozoa</taxon>
        <taxon>Kinetoplastea</taxon>
        <taxon>Metakinetoplastina</taxon>
        <taxon>Trypanosomatida</taxon>
        <taxon>Trypanosomatidae</taxon>
        <taxon>Trypanosoma</taxon>
    </lineage>
</organism>
<dbReference type="KEGG" id="tbg:TbgDal_V2720"/>
<proteinExistence type="predicted"/>
<dbReference type="Proteomes" id="UP000002316">
    <property type="component" value="Chromosome 5"/>
</dbReference>
<name>C9ZP06_TRYB9</name>
<dbReference type="RefSeq" id="XP_011773421.1">
    <property type="nucleotide sequence ID" value="XM_011775119.1"/>
</dbReference>
<sequence length="126" mass="14311">MKQQKYCSLPPPTLSFFSNLFLSSSSSNLIFPAKASKRAFHFTASRGSLRTRYASQHTILHSTTKIYKHKNKINTLPFPSALFCFVLFLLLLSGSFLHSAPLVDFRAVQTSANEAHHLLLKRKKRK</sequence>
<keyword evidence="1" id="KW-0472">Membrane</keyword>
<protein>
    <submittedName>
        <fullName evidence="2">Uncharacterized protein</fullName>
    </submittedName>
</protein>
<gene>
    <name evidence="2" type="ORF">TbgDal_V2720</name>
</gene>
<accession>C9ZP06</accession>
<keyword evidence="1" id="KW-1133">Transmembrane helix</keyword>
<keyword evidence="1" id="KW-0812">Transmembrane</keyword>
<evidence type="ECO:0000313" key="2">
    <source>
        <dbReference type="EMBL" id="CBH11134.1"/>
    </source>
</evidence>
<reference evidence="3" key="1">
    <citation type="journal article" date="2010" name="PLoS Negl. Trop. Dis.">
        <title>The genome sequence of Trypanosoma brucei gambiense, causative agent of chronic human african trypanosomiasis.</title>
        <authorList>
            <person name="Jackson A.P."/>
            <person name="Sanders M."/>
            <person name="Berry A."/>
            <person name="McQuillan J."/>
            <person name="Aslett M.A."/>
            <person name="Quail M.A."/>
            <person name="Chukualim B."/>
            <person name="Capewell P."/>
            <person name="MacLeod A."/>
            <person name="Melville S.E."/>
            <person name="Gibson W."/>
            <person name="Barry J.D."/>
            <person name="Berriman M."/>
            <person name="Hertz-Fowler C."/>
        </authorList>
    </citation>
    <scope>NUCLEOTIDE SEQUENCE [LARGE SCALE GENOMIC DNA]</scope>
    <source>
        <strain evidence="3">MHOM/CI/86/DAL972</strain>
    </source>
</reference>
<dbReference type="GeneID" id="23861262"/>
<dbReference type="EMBL" id="FN554968">
    <property type="protein sequence ID" value="CBH11134.1"/>
    <property type="molecule type" value="Genomic_DNA"/>
</dbReference>
<evidence type="ECO:0000313" key="3">
    <source>
        <dbReference type="Proteomes" id="UP000002316"/>
    </source>
</evidence>